<gene>
    <name evidence="1" type="ORF">CAPTEDRAFT_214535</name>
</gene>
<evidence type="ECO:0000313" key="2">
    <source>
        <dbReference type="EnsemblMetazoa" id="CapteP214535"/>
    </source>
</evidence>
<dbReference type="EMBL" id="KB300348">
    <property type="protein sequence ID" value="ELU06834.1"/>
    <property type="molecule type" value="Genomic_DNA"/>
</dbReference>
<evidence type="ECO:0000313" key="3">
    <source>
        <dbReference type="Proteomes" id="UP000014760"/>
    </source>
</evidence>
<proteinExistence type="predicted"/>
<sequence length="129" mass="14620">MVGGTVNKDTHRYIIQRMSNFVEMLCDWTWCMDDDERHWMEYTMFFEVQVPGVNEQACTVALSPCHVPGVGRTHNLRLIGQDRDPVPVVGSLLASQGMTNCSGHAKWPLVDGELPDFQRTLAFIGEIEH</sequence>
<reference evidence="3" key="1">
    <citation type="submission" date="2012-12" db="EMBL/GenBank/DDBJ databases">
        <authorList>
            <person name="Hellsten U."/>
            <person name="Grimwood J."/>
            <person name="Chapman J.A."/>
            <person name="Shapiro H."/>
            <person name="Aerts A."/>
            <person name="Otillar R.P."/>
            <person name="Terry A.Y."/>
            <person name="Boore J.L."/>
            <person name="Simakov O."/>
            <person name="Marletaz F."/>
            <person name="Cho S.-J."/>
            <person name="Edsinger-Gonzales E."/>
            <person name="Havlak P."/>
            <person name="Kuo D.-H."/>
            <person name="Larsson T."/>
            <person name="Lv J."/>
            <person name="Arendt D."/>
            <person name="Savage R."/>
            <person name="Osoegawa K."/>
            <person name="de Jong P."/>
            <person name="Lindberg D.R."/>
            <person name="Seaver E.C."/>
            <person name="Weisblat D.A."/>
            <person name="Putnam N.H."/>
            <person name="Grigoriev I.V."/>
            <person name="Rokhsar D.S."/>
        </authorList>
    </citation>
    <scope>NUCLEOTIDE SEQUENCE</scope>
    <source>
        <strain evidence="3">I ESC-2004</strain>
    </source>
</reference>
<dbReference type="Proteomes" id="UP000014760">
    <property type="component" value="Unassembled WGS sequence"/>
</dbReference>
<dbReference type="EMBL" id="AMQN01022600">
    <property type="status" value="NOT_ANNOTATED_CDS"/>
    <property type="molecule type" value="Genomic_DNA"/>
</dbReference>
<dbReference type="HOGENOM" id="CLU_1950819_0_0_1"/>
<dbReference type="AlphaFoldDB" id="R7UJV4"/>
<protein>
    <submittedName>
        <fullName evidence="1 2">Uncharacterized protein</fullName>
    </submittedName>
</protein>
<reference evidence="1 3" key="2">
    <citation type="journal article" date="2013" name="Nature">
        <title>Insights into bilaterian evolution from three spiralian genomes.</title>
        <authorList>
            <person name="Simakov O."/>
            <person name="Marletaz F."/>
            <person name="Cho S.J."/>
            <person name="Edsinger-Gonzales E."/>
            <person name="Havlak P."/>
            <person name="Hellsten U."/>
            <person name="Kuo D.H."/>
            <person name="Larsson T."/>
            <person name="Lv J."/>
            <person name="Arendt D."/>
            <person name="Savage R."/>
            <person name="Osoegawa K."/>
            <person name="de Jong P."/>
            <person name="Grimwood J."/>
            <person name="Chapman J.A."/>
            <person name="Shapiro H."/>
            <person name="Aerts A."/>
            <person name="Otillar R.P."/>
            <person name="Terry A.Y."/>
            <person name="Boore J.L."/>
            <person name="Grigoriev I.V."/>
            <person name="Lindberg D.R."/>
            <person name="Seaver E.C."/>
            <person name="Weisblat D.A."/>
            <person name="Putnam N.H."/>
            <person name="Rokhsar D.S."/>
        </authorList>
    </citation>
    <scope>NUCLEOTIDE SEQUENCE</scope>
    <source>
        <strain evidence="1 3">I ESC-2004</strain>
    </source>
</reference>
<dbReference type="EnsemblMetazoa" id="CapteT214535">
    <property type="protein sequence ID" value="CapteP214535"/>
    <property type="gene ID" value="CapteG214535"/>
</dbReference>
<evidence type="ECO:0000313" key="1">
    <source>
        <dbReference type="EMBL" id="ELU06834.1"/>
    </source>
</evidence>
<organism evidence="1">
    <name type="scientific">Capitella teleta</name>
    <name type="common">Polychaete worm</name>
    <dbReference type="NCBI Taxonomy" id="283909"/>
    <lineage>
        <taxon>Eukaryota</taxon>
        <taxon>Metazoa</taxon>
        <taxon>Spiralia</taxon>
        <taxon>Lophotrochozoa</taxon>
        <taxon>Annelida</taxon>
        <taxon>Polychaeta</taxon>
        <taxon>Sedentaria</taxon>
        <taxon>Scolecida</taxon>
        <taxon>Capitellidae</taxon>
        <taxon>Capitella</taxon>
    </lineage>
</organism>
<name>R7UJV4_CAPTE</name>
<accession>R7UJV4</accession>
<keyword evidence="3" id="KW-1185">Reference proteome</keyword>
<reference evidence="2" key="3">
    <citation type="submission" date="2015-06" db="UniProtKB">
        <authorList>
            <consortium name="EnsemblMetazoa"/>
        </authorList>
    </citation>
    <scope>IDENTIFICATION</scope>
</reference>